<evidence type="ECO:0000256" key="2">
    <source>
        <dbReference type="ARBA" id="ARBA00022771"/>
    </source>
</evidence>
<dbReference type="GO" id="GO:0008270">
    <property type="term" value="F:zinc ion binding"/>
    <property type="evidence" value="ECO:0007669"/>
    <property type="project" value="UniProtKB-KW"/>
</dbReference>
<feature type="compositionally biased region" description="Low complexity" evidence="5">
    <location>
        <begin position="1075"/>
        <end position="1084"/>
    </location>
</feature>
<evidence type="ECO:0000256" key="5">
    <source>
        <dbReference type="SAM" id="MobiDB-lite"/>
    </source>
</evidence>
<organism evidence="7 8">
    <name type="scientific">Phytophthora aleatoria</name>
    <dbReference type="NCBI Taxonomy" id="2496075"/>
    <lineage>
        <taxon>Eukaryota</taxon>
        <taxon>Sar</taxon>
        <taxon>Stramenopiles</taxon>
        <taxon>Oomycota</taxon>
        <taxon>Peronosporomycetes</taxon>
        <taxon>Peronosporales</taxon>
        <taxon>Peronosporaceae</taxon>
        <taxon>Phytophthora</taxon>
    </lineage>
</organism>
<feature type="domain" description="FYVE-type" evidence="6">
    <location>
        <begin position="836"/>
        <end position="905"/>
    </location>
</feature>
<feature type="region of interest" description="Disordered" evidence="5">
    <location>
        <begin position="1103"/>
        <end position="1139"/>
    </location>
</feature>
<name>A0A8J5IQ51_9STRA</name>
<evidence type="ECO:0000256" key="4">
    <source>
        <dbReference type="PROSITE-ProRule" id="PRU00091"/>
    </source>
</evidence>
<comment type="caution">
    <text evidence="7">The sequence shown here is derived from an EMBL/GenBank/DDBJ whole genome shotgun (WGS) entry which is preliminary data.</text>
</comment>
<evidence type="ECO:0000256" key="3">
    <source>
        <dbReference type="ARBA" id="ARBA00022833"/>
    </source>
</evidence>
<evidence type="ECO:0000259" key="6">
    <source>
        <dbReference type="PROSITE" id="PS50178"/>
    </source>
</evidence>
<feature type="compositionally biased region" description="Basic and acidic residues" evidence="5">
    <location>
        <begin position="1061"/>
        <end position="1071"/>
    </location>
</feature>
<dbReference type="InterPro" id="IPR017455">
    <property type="entry name" value="Znf_FYVE-rel"/>
</dbReference>
<keyword evidence="2 4" id="KW-0863">Zinc-finger</keyword>
<dbReference type="PANTHER" id="PTHR13510:SF44">
    <property type="entry name" value="RABENOSYN-5"/>
    <property type="match status" value="1"/>
</dbReference>
<accession>A0A8J5IQ51</accession>
<dbReference type="AlphaFoldDB" id="A0A8J5IQ51"/>
<keyword evidence="3" id="KW-0862">Zinc</keyword>
<feature type="region of interest" description="Disordered" evidence="5">
    <location>
        <begin position="1061"/>
        <end position="1091"/>
    </location>
</feature>
<dbReference type="PANTHER" id="PTHR13510">
    <property type="entry name" value="FYVE-FINGER-CONTAINING RAB5 EFFECTOR PROTEIN RABENOSYN-5-RELATED"/>
    <property type="match status" value="1"/>
</dbReference>
<dbReference type="InterPro" id="IPR052727">
    <property type="entry name" value="Rab4/Rab5_effector"/>
</dbReference>
<proteinExistence type="predicted"/>
<dbReference type="Proteomes" id="UP000709295">
    <property type="component" value="Unassembled WGS sequence"/>
</dbReference>
<evidence type="ECO:0000256" key="1">
    <source>
        <dbReference type="ARBA" id="ARBA00022723"/>
    </source>
</evidence>
<evidence type="ECO:0000313" key="8">
    <source>
        <dbReference type="Proteomes" id="UP000709295"/>
    </source>
</evidence>
<evidence type="ECO:0000313" key="7">
    <source>
        <dbReference type="EMBL" id="KAG6969872.1"/>
    </source>
</evidence>
<keyword evidence="1" id="KW-0479">Metal-binding</keyword>
<feature type="compositionally biased region" description="Acidic residues" evidence="5">
    <location>
        <begin position="1178"/>
        <end position="1190"/>
    </location>
</feature>
<feature type="region of interest" description="Disordered" evidence="5">
    <location>
        <begin position="916"/>
        <end position="976"/>
    </location>
</feature>
<gene>
    <name evidence="7" type="ORF">JG688_00005133</name>
</gene>
<feature type="domain" description="FYVE-type" evidence="6">
    <location>
        <begin position="272"/>
        <end position="344"/>
    </location>
</feature>
<protein>
    <recommendedName>
        <fullName evidence="6">FYVE-type domain-containing protein</fullName>
    </recommendedName>
</protein>
<feature type="region of interest" description="Disordered" evidence="5">
    <location>
        <begin position="1153"/>
        <end position="1190"/>
    </location>
</feature>
<dbReference type="Pfam" id="PF01363">
    <property type="entry name" value="FYVE"/>
    <property type="match status" value="2"/>
</dbReference>
<keyword evidence="8" id="KW-1185">Reference proteome</keyword>
<dbReference type="InterPro" id="IPR000306">
    <property type="entry name" value="Znf_FYVE"/>
</dbReference>
<feature type="region of interest" description="Disordered" evidence="5">
    <location>
        <begin position="466"/>
        <end position="498"/>
    </location>
</feature>
<feature type="compositionally biased region" description="Low complexity" evidence="5">
    <location>
        <begin position="921"/>
        <end position="946"/>
    </location>
</feature>
<feature type="compositionally biased region" description="Polar residues" evidence="5">
    <location>
        <begin position="1116"/>
        <end position="1138"/>
    </location>
</feature>
<feature type="compositionally biased region" description="Polar residues" evidence="5">
    <location>
        <begin position="947"/>
        <end position="965"/>
    </location>
</feature>
<dbReference type="EMBL" id="JAENGY010000198">
    <property type="protein sequence ID" value="KAG6969872.1"/>
    <property type="molecule type" value="Genomic_DNA"/>
</dbReference>
<dbReference type="PROSITE" id="PS50178">
    <property type="entry name" value="ZF_FYVE"/>
    <property type="match status" value="2"/>
</dbReference>
<reference evidence="7" key="1">
    <citation type="submission" date="2021-01" db="EMBL/GenBank/DDBJ databases">
        <title>Phytophthora aleatoria, a newly-described species from Pinus radiata is distinct from Phytophthora cactorum isolates based on comparative genomics.</title>
        <authorList>
            <person name="Mcdougal R."/>
            <person name="Panda P."/>
            <person name="Williams N."/>
            <person name="Studholme D.J."/>
        </authorList>
    </citation>
    <scope>NUCLEOTIDE SEQUENCE</scope>
    <source>
        <strain evidence="7">NZFS 4037</strain>
    </source>
</reference>
<dbReference type="SMART" id="SM00064">
    <property type="entry name" value="FYVE"/>
    <property type="match status" value="2"/>
</dbReference>
<sequence length="1190" mass="133516">MHHNGGHFPLPDDYFPEIHLTSKEIKNYESQMQEIVKNALAEYELHEAKGMYPVYRAPWNLVSKVEGLTTIKKETPDSPTASQARIFGRINGDYRHFIDFFYAETSAELFAWNQFMFGYATDSAVLKNIHTVASKKKCLYMGIKWTCLNPSPLVKKRDNCYMEYLSYTKDLRGRDVGVRVTLPLDIPECPALPKKLKTKRMQLHTVWISRPADREPNVTEFFMLSQNNFNGLAVTANYYKRMMNILMNMAVFVDSRRILMQGVMQRKSWAKSRSRKSCSVCSRKFGPTRRRHHCRLCGDLICRRCAIVRDAPKEEDADSASTGSNRTFEIVKTKFCVLCVTKMRESRNNVLVPVPAPSGKLSVVDCDYEALDLGELRHSIVSETESEGGHISFFSETGSSEGARSLQSVSSISSSIGQMSFVSKLDVIDDQSVTILADPRMTASELIEEEVTEVIDTTDMVPVSSFNSSKRSGASVNQDDNGKASSGSGSNWFPLGSKTSPRSLDQCLAEQEELLRRMMLSASGMRQQNSAKPGSGTLGSSGYRAGKLQFPLPDDYFPPVSLSLTQVQQYQAQVEELAVKAMQSCRDHENRVAGFGLEDERRWQDVARDSDLSIVRRKQGPLTITRTFGTVTGDFRRFVNFFSSETSEQLFAWNQFFFGCALDAVVICNLDLGKSDKQATLGIKWTCMQPSVLTRKRDECFLEYVLFRKDDQGRDAAVIVRMPVDIPECPPLPHELKTKREKITTVMVVGESDAYPNATQVFMLSKCEHKGLTASTKYCKKLLRALKDVSLSADAKRIATTISAPGFMEQSRVGGEPFAGGNTIRPWVPSSVQQGCTSCTRPFRAGHRRRHCQMCGDVFCSKCLVQRAGIRQDKNAFSNYITMSNQRTFRVVQSLFCKVCVTRSREDDAETIQEQIEATRRSVASSKSSSVPRRSSMGSSTQPQSSKCSTPTSSVPRSSHSQQTDAPRRSATWNEENRASWWSENESDTCSWKSRSSRFSTISRNCSGAPTVRSSFNSEYSLGRNSFLAVQSLQTPREIDDDRIDDRIDERSSIYEVIDTKDMVPESELQKQLRSQQSSASESTDSADDDYFSEFSDTVRSRYTSTPVAPTFLPPHSTTARRTRSTDQNENAASSKSLDQCIAEQNELLQQVLSASRGFAPETQPRAEAPSVSQSIHEDDEDHDDGVYEL</sequence>